<dbReference type="PANTHER" id="PTHR30193:SF37">
    <property type="entry name" value="INNER MEMBRANE ABC TRANSPORTER PERMEASE PROTEIN YCJO"/>
    <property type="match status" value="1"/>
</dbReference>
<accession>A0AAI8PKY8</accession>
<evidence type="ECO:0000256" key="1">
    <source>
        <dbReference type="ARBA" id="ARBA00004651"/>
    </source>
</evidence>
<feature type="transmembrane region" description="Helical" evidence="7">
    <location>
        <begin position="107"/>
        <end position="128"/>
    </location>
</feature>
<feature type="transmembrane region" description="Helical" evidence="7">
    <location>
        <begin position="265"/>
        <end position="285"/>
    </location>
</feature>
<name>A0AAI8PKY8_9ACTN</name>
<dbReference type="CDD" id="cd06261">
    <property type="entry name" value="TM_PBP2"/>
    <property type="match status" value="1"/>
</dbReference>
<keyword evidence="4 7" id="KW-0812">Transmembrane</keyword>
<dbReference type="GO" id="GO:0055085">
    <property type="term" value="P:transmembrane transport"/>
    <property type="evidence" value="ECO:0007669"/>
    <property type="project" value="InterPro"/>
</dbReference>
<dbReference type="RefSeq" id="WP_120049819.1">
    <property type="nucleotide sequence ID" value="NZ_CP032427.1"/>
</dbReference>
<dbReference type="AlphaFoldDB" id="A0AAI8PKY8"/>
<sequence length="300" mass="32716">MSTAKISPTPRQQGGPPFLMALPALLLFAVFALVPMGIVVYLSFTRWDGLGSPAWAGTGNWHEVLTSDVTRHALWLTLKFMVVSWLVQTPISLLLGVFVAGQQRYRALLAVIYFVPLLISTAAIAIIFKNLLDPNFGLGASLDLPLLNKNWLGDPELAFYAVVFVIAWQFVPFHTLLYQAGTRQIPGSLYEAASIDGAGRLAQFWHITLPQLRYTLVTSSMLMLVGSLTYFDLVFVLTGGGPGYATRLLPLDMYITGFQSNEMGLASAISVVLVAAGLLLSLIVVRFSGFSRMRSQQAGV</sequence>
<evidence type="ECO:0000313" key="10">
    <source>
        <dbReference type="Proteomes" id="UP000265765"/>
    </source>
</evidence>
<evidence type="ECO:0000256" key="4">
    <source>
        <dbReference type="ARBA" id="ARBA00022692"/>
    </source>
</evidence>
<evidence type="ECO:0000256" key="5">
    <source>
        <dbReference type="ARBA" id="ARBA00022989"/>
    </source>
</evidence>
<dbReference type="PROSITE" id="PS50928">
    <property type="entry name" value="ABC_TM1"/>
    <property type="match status" value="1"/>
</dbReference>
<keyword evidence="2 7" id="KW-0813">Transport</keyword>
<organism evidence="9 10">
    <name type="scientific">Streptomyces griseorubiginosus</name>
    <dbReference type="NCBI Taxonomy" id="67304"/>
    <lineage>
        <taxon>Bacteria</taxon>
        <taxon>Bacillati</taxon>
        <taxon>Actinomycetota</taxon>
        <taxon>Actinomycetes</taxon>
        <taxon>Kitasatosporales</taxon>
        <taxon>Streptomycetaceae</taxon>
        <taxon>Streptomyces</taxon>
    </lineage>
</organism>
<dbReference type="EMBL" id="CP032427">
    <property type="protein sequence ID" value="AYC36366.1"/>
    <property type="molecule type" value="Genomic_DNA"/>
</dbReference>
<evidence type="ECO:0000256" key="3">
    <source>
        <dbReference type="ARBA" id="ARBA00022475"/>
    </source>
</evidence>
<proteinExistence type="inferred from homology"/>
<dbReference type="Pfam" id="PF00528">
    <property type="entry name" value="BPD_transp_1"/>
    <property type="match status" value="1"/>
</dbReference>
<dbReference type="GeneID" id="91279555"/>
<dbReference type="GO" id="GO:0005886">
    <property type="term" value="C:plasma membrane"/>
    <property type="evidence" value="ECO:0007669"/>
    <property type="project" value="UniProtKB-SubCell"/>
</dbReference>
<keyword evidence="6 7" id="KW-0472">Membrane</keyword>
<reference evidence="9 10" key="1">
    <citation type="submission" date="2018-09" db="EMBL/GenBank/DDBJ databases">
        <title>Production of Trimethoprim by Streptomyces sp. 3E-1.</title>
        <authorList>
            <person name="Kang H.J."/>
            <person name="Kim S.B."/>
        </authorList>
    </citation>
    <scope>NUCLEOTIDE SEQUENCE [LARGE SCALE GENOMIC DNA]</scope>
    <source>
        <strain evidence="9 10">3E-1</strain>
    </source>
</reference>
<protein>
    <submittedName>
        <fullName evidence="9">L-arabinose transport system permease protein AraP</fullName>
    </submittedName>
</protein>
<evidence type="ECO:0000313" key="9">
    <source>
        <dbReference type="EMBL" id="AYC36366.1"/>
    </source>
</evidence>
<dbReference type="Gene3D" id="1.10.3720.10">
    <property type="entry name" value="MetI-like"/>
    <property type="match status" value="1"/>
</dbReference>
<feature type="transmembrane region" description="Helical" evidence="7">
    <location>
        <begin position="21"/>
        <end position="44"/>
    </location>
</feature>
<dbReference type="InterPro" id="IPR035906">
    <property type="entry name" value="MetI-like_sf"/>
</dbReference>
<comment type="subcellular location">
    <subcellularLocation>
        <location evidence="1 7">Cell membrane</location>
        <topology evidence="1 7">Multi-pass membrane protein</topology>
    </subcellularLocation>
</comment>
<evidence type="ECO:0000256" key="6">
    <source>
        <dbReference type="ARBA" id="ARBA00023136"/>
    </source>
</evidence>
<dbReference type="Proteomes" id="UP000265765">
    <property type="component" value="Chromosome"/>
</dbReference>
<dbReference type="SUPFAM" id="SSF161098">
    <property type="entry name" value="MetI-like"/>
    <property type="match status" value="1"/>
</dbReference>
<keyword evidence="5 7" id="KW-1133">Transmembrane helix</keyword>
<feature type="transmembrane region" description="Helical" evidence="7">
    <location>
        <begin position="157"/>
        <end position="178"/>
    </location>
</feature>
<dbReference type="InterPro" id="IPR051393">
    <property type="entry name" value="ABC_transporter_permease"/>
</dbReference>
<evidence type="ECO:0000259" key="8">
    <source>
        <dbReference type="PROSITE" id="PS50928"/>
    </source>
</evidence>
<feature type="transmembrane region" description="Helical" evidence="7">
    <location>
        <begin position="80"/>
        <end position="100"/>
    </location>
</feature>
<evidence type="ECO:0000256" key="2">
    <source>
        <dbReference type="ARBA" id="ARBA00022448"/>
    </source>
</evidence>
<keyword evidence="3" id="KW-1003">Cell membrane</keyword>
<dbReference type="PANTHER" id="PTHR30193">
    <property type="entry name" value="ABC TRANSPORTER PERMEASE PROTEIN"/>
    <property type="match status" value="1"/>
</dbReference>
<comment type="similarity">
    <text evidence="7">Belongs to the binding-protein-dependent transport system permease family.</text>
</comment>
<feature type="transmembrane region" description="Helical" evidence="7">
    <location>
        <begin position="221"/>
        <end position="245"/>
    </location>
</feature>
<evidence type="ECO:0000256" key="7">
    <source>
        <dbReference type="RuleBase" id="RU363032"/>
    </source>
</evidence>
<feature type="domain" description="ABC transmembrane type-1" evidence="8">
    <location>
        <begin position="74"/>
        <end position="284"/>
    </location>
</feature>
<dbReference type="KEGG" id="sge:DWG14_00575"/>
<dbReference type="InterPro" id="IPR000515">
    <property type="entry name" value="MetI-like"/>
</dbReference>
<gene>
    <name evidence="9" type="primary">araP_1</name>
    <name evidence="9" type="ORF">DWG14_00575</name>
</gene>